<feature type="compositionally biased region" description="Polar residues" evidence="1">
    <location>
        <begin position="42"/>
        <end position="55"/>
    </location>
</feature>
<name>A0A653CB54_CALMS</name>
<dbReference type="AlphaFoldDB" id="A0A653CB54"/>
<evidence type="ECO:0000256" key="1">
    <source>
        <dbReference type="SAM" id="MobiDB-lite"/>
    </source>
</evidence>
<evidence type="ECO:0000313" key="3">
    <source>
        <dbReference type="Proteomes" id="UP000410492"/>
    </source>
</evidence>
<feature type="compositionally biased region" description="Basic and acidic residues" evidence="1">
    <location>
        <begin position="56"/>
        <end position="65"/>
    </location>
</feature>
<protein>
    <submittedName>
        <fullName evidence="2">Uncharacterized protein</fullName>
    </submittedName>
</protein>
<accession>A0A653CB54</accession>
<keyword evidence="3" id="KW-1185">Reference proteome</keyword>
<reference evidence="2 3" key="1">
    <citation type="submission" date="2019-01" db="EMBL/GenBank/DDBJ databases">
        <authorList>
            <person name="Sayadi A."/>
        </authorList>
    </citation>
    <scope>NUCLEOTIDE SEQUENCE [LARGE SCALE GENOMIC DNA]</scope>
</reference>
<evidence type="ECO:0000313" key="2">
    <source>
        <dbReference type="EMBL" id="VEN44889.1"/>
    </source>
</evidence>
<sequence>MTMTDDIMTDDIMTVLITLMSRLPCTRHVTLRAAQMSGKILNSNNIPTARTQTNVGRHDERISNK</sequence>
<organism evidence="2 3">
    <name type="scientific">Callosobruchus maculatus</name>
    <name type="common">Southern cowpea weevil</name>
    <name type="synonym">Pulse bruchid</name>
    <dbReference type="NCBI Taxonomy" id="64391"/>
    <lineage>
        <taxon>Eukaryota</taxon>
        <taxon>Metazoa</taxon>
        <taxon>Ecdysozoa</taxon>
        <taxon>Arthropoda</taxon>
        <taxon>Hexapoda</taxon>
        <taxon>Insecta</taxon>
        <taxon>Pterygota</taxon>
        <taxon>Neoptera</taxon>
        <taxon>Endopterygota</taxon>
        <taxon>Coleoptera</taxon>
        <taxon>Polyphaga</taxon>
        <taxon>Cucujiformia</taxon>
        <taxon>Chrysomeloidea</taxon>
        <taxon>Chrysomelidae</taxon>
        <taxon>Bruchinae</taxon>
        <taxon>Bruchini</taxon>
        <taxon>Callosobruchus</taxon>
    </lineage>
</organism>
<gene>
    <name evidence="2" type="ORF">CALMAC_LOCUS7531</name>
</gene>
<feature type="region of interest" description="Disordered" evidence="1">
    <location>
        <begin position="42"/>
        <end position="65"/>
    </location>
</feature>
<proteinExistence type="predicted"/>
<dbReference type="EMBL" id="CAACVG010007334">
    <property type="protein sequence ID" value="VEN44889.1"/>
    <property type="molecule type" value="Genomic_DNA"/>
</dbReference>
<dbReference type="Proteomes" id="UP000410492">
    <property type="component" value="Unassembled WGS sequence"/>
</dbReference>